<gene>
    <name evidence="4" type="ORF">GCM10007890_43550</name>
</gene>
<feature type="compositionally biased region" description="Basic and acidic residues" evidence="1">
    <location>
        <begin position="496"/>
        <end position="508"/>
    </location>
</feature>
<dbReference type="RefSeq" id="WP_238195342.1">
    <property type="nucleotide sequence ID" value="NZ_BPQZ01000004.1"/>
</dbReference>
<keyword evidence="5" id="KW-1185">Reference proteome</keyword>
<protein>
    <recommendedName>
        <fullName evidence="3">DUF112 domain-containing protein</fullName>
    </recommendedName>
</protein>
<evidence type="ECO:0000256" key="2">
    <source>
        <dbReference type="SAM" id="Phobius"/>
    </source>
</evidence>
<sequence length="518" mass="55021">MDVITNLSFGFEHALTWSNLLYCAIGCVIGTMIGLLPGLGPLATISLLLPLTYSIPVDGALIMLAGIYYGAQYGDSVSAITMKIPHASSIVACIDGYQMTLNGRTGLALFTAGVSSFIGGTVAIVVLAFLAPLLGQVAFLFGPAEYFALMLLGFVCVSLVTTGSLLNGLAMCLLGVLLGQIGTDLESGTLRFTLGLTPLMDGVSVVSVALGCFGMAEICRNLDAREERTPFNGKIRLMPSWPEFKRIIPSALRGSVVGSVLGILPGGGPTIAQFAAYAIDKKVSKYRHEIGSGSIEGVAGQAAADESAARTSFIPLMSIGIPENAVMALMMAAFIIKGIQPGPNMIAKHPDLFWGLVASMWIGNCFLLILNVPLVRFWLSIFKIPYSVLFPSILFFCCIGTYSVNNNLDDVFITAGFGLLGYVLMRLSLDPAPLMLGFILGPMLEENFRRAMLLGRGSFNVFVSQPISATLLAFISMIVVFQIATSVMRMILGRSSADRDGSDDRHAPTAEMIKTSGG</sequence>
<evidence type="ECO:0000313" key="4">
    <source>
        <dbReference type="EMBL" id="GLS72340.1"/>
    </source>
</evidence>
<name>A0AA37WSW4_9HYPH</name>
<feature type="transmembrane region" description="Helical" evidence="2">
    <location>
        <begin position="411"/>
        <end position="440"/>
    </location>
</feature>
<feature type="transmembrane region" description="Helical" evidence="2">
    <location>
        <begin position="107"/>
        <end position="134"/>
    </location>
</feature>
<dbReference type="Proteomes" id="UP001157440">
    <property type="component" value="Unassembled WGS sequence"/>
</dbReference>
<dbReference type="InterPro" id="IPR002823">
    <property type="entry name" value="DUF112_TM"/>
</dbReference>
<dbReference type="Pfam" id="PF01970">
    <property type="entry name" value="TctA"/>
    <property type="match status" value="1"/>
</dbReference>
<dbReference type="EMBL" id="BSPL01000023">
    <property type="protein sequence ID" value="GLS72340.1"/>
    <property type="molecule type" value="Genomic_DNA"/>
</dbReference>
<accession>A0AA37WSW4</accession>
<evidence type="ECO:0000313" key="5">
    <source>
        <dbReference type="Proteomes" id="UP001157440"/>
    </source>
</evidence>
<dbReference type="AlphaFoldDB" id="A0AA37WSW4"/>
<organism evidence="4 5">
    <name type="scientific">Methylobacterium tardum</name>
    <dbReference type="NCBI Taxonomy" id="374432"/>
    <lineage>
        <taxon>Bacteria</taxon>
        <taxon>Pseudomonadati</taxon>
        <taxon>Pseudomonadota</taxon>
        <taxon>Alphaproteobacteria</taxon>
        <taxon>Hyphomicrobiales</taxon>
        <taxon>Methylobacteriaceae</taxon>
        <taxon>Methylobacterium</taxon>
    </lineage>
</organism>
<keyword evidence="2" id="KW-1133">Transmembrane helix</keyword>
<feature type="domain" description="DUF112" evidence="3">
    <location>
        <begin position="20"/>
        <end position="436"/>
    </location>
</feature>
<feature type="transmembrane region" description="Helical" evidence="2">
    <location>
        <begin position="19"/>
        <end position="39"/>
    </location>
</feature>
<proteinExistence type="predicted"/>
<feature type="transmembrane region" description="Helical" evidence="2">
    <location>
        <begin position="461"/>
        <end position="484"/>
    </location>
</feature>
<reference evidence="5" key="1">
    <citation type="journal article" date="2019" name="Int. J. Syst. Evol. Microbiol.">
        <title>The Global Catalogue of Microorganisms (GCM) 10K type strain sequencing project: providing services to taxonomists for standard genome sequencing and annotation.</title>
        <authorList>
            <consortium name="The Broad Institute Genomics Platform"/>
            <consortium name="The Broad Institute Genome Sequencing Center for Infectious Disease"/>
            <person name="Wu L."/>
            <person name="Ma J."/>
        </authorList>
    </citation>
    <scope>NUCLEOTIDE SEQUENCE [LARGE SCALE GENOMIC DNA]</scope>
    <source>
        <strain evidence="5">NBRC 103632</strain>
    </source>
</reference>
<feature type="region of interest" description="Disordered" evidence="1">
    <location>
        <begin position="496"/>
        <end position="518"/>
    </location>
</feature>
<keyword evidence="2" id="KW-0812">Transmembrane</keyword>
<feature type="transmembrane region" description="Helical" evidence="2">
    <location>
        <begin position="146"/>
        <end position="179"/>
    </location>
</feature>
<feature type="transmembrane region" description="Helical" evidence="2">
    <location>
        <begin position="384"/>
        <end position="405"/>
    </location>
</feature>
<keyword evidence="2" id="KW-0472">Membrane</keyword>
<dbReference type="PANTHER" id="PTHR35342:SF5">
    <property type="entry name" value="TRICARBOXYLIC TRANSPORT PROTEIN"/>
    <property type="match status" value="1"/>
</dbReference>
<comment type="caution">
    <text evidence="4">The sequence shown here is derived from an EMBL/GenBank/DDBJ whole genome shotgun (WGS) entry which is preliminary data.</text>
</comment>
<feature type="transmembrane region" description="Helical" evidence="2">
    <location>
        <begin position="51"/>
        <end position="71"/>
    </location>
</feature>
<feature type="transmembrane region" description="Helical" evidence="2">
    <location>
        <begin position="199"/>
        <end position="219"/>
    </location>
</feature>
<feature type="transmembrane region" description="Helical" evidence="2">
    <location>
        <begin position="319"/>
        <end position="340"/>
    </location>
</feature>
<evidence type="ECO:0000256" key="1">
    <source>
        <dbReference type="SAM" id="MobiDB-lite"/>
    </source>
</evidence>
<evidence type="ECO:0000259" key="3">
    <source>
        <dbReference type="Pfam" id="PF01970"/>
    </source>
</evidence>
<dbReference type="PANTHER" id="PTHR35342">
    <property type="entry name" value="TRICARBOXYLIC TRANSPORT PROTEIN"/>
    <property type="match status" value="1"/>
</dbReference>
<feature type="transmembrane region" description="Helical" evidence="2">
    <location>
        <begin position="352"/>
        <end position="372"/>
    </location>
</feature>